<dbReference type="EMBL" id="CAJVPS010005251">
    <property type="protein sequence ID" value="CAG8613023.1"/>
    <property type="molecule type" value="Genomic_DNA"/>
</dbReference>
<sequence>MSDAQVQRDESKYSRTAIASLRELNAKLLAEIAEPGHHVTL</sequence>
<dbReference type="Proteomes" id="UP000789508">
    <property type="component" value="Unassembled WGS sequence"/>
</dbReference>
<name>A0A9N9CVW5_9GLOM</name>
<comment type="caution">
    <text evidence="1">The sequence shown here is derived from an EMBL/GenBank/DDBJ whole genome shotgun (WGS) entry which is preliminary data.</text>
</comment>
<evidence type="ECO:0000313" key="2">
    <source>
        <dbReference type="Proteomes" id="UP000789508"/>
    </source>
</evidence>
<organism evidence="1 2">
    <name type="scientific">Ambispora leptoticha</name>
    <dbReference type="NCBI Taxonomy" id="144679"/>
    <lineage>
        <taxon>Eukaryota</taxon>
        <taxon>Fungi</taxon>
        <taxon>Fungi incertae sedis</taxon>
        <taxon>Mucoromycota</taxon>
        <taxon>Glomeromycotina</taxon>
        <taxon>Glomeromycetes</taxon>
        <taxon>Archaeosporales</taxon>
        <taxon>Ambisporaceae</taxon>
        <taxon>Ambispora</taxon>
    </lineage>
</organism>
<protein>
    <submittedName>
        <fullName evidence="1">5151_t:CDS:1</fullName>
    </submittedName>
</protein>
<reference evidence="1" key="1">
    <citation type="submission" date="2021-06" db="EMBL/GenBank/DDBJ databases">
        <authorList>
            <person name="Kallberg Y."/>
            <person name="Tangrot J."/>
            <person name="Rosling A."/>
        </authorList>
    </citation>
    <scope>NUCLEOTIDE SEQUENCE</scope>
    <source>
        <strain evidence="1">FL130A</strain>
    </source>
</reference>
<keyword evidence="2" id="KW-1185">Reference proteome</keyword>
<accession>A0A9N9CVW5</accession>
<feature type="non-terminal residue" evidence="1">
    <location>
        <position position="41"/>
    </location>
</feature>
<gene>
    <name evidence="1" type="ORF">ALEPTO_LOCUS8647</name>
</gene>
<proteinExistence type="predicted"/>
<evidence type="ECO:0000313" key="1">
    <source>
        <dbReference type="EMBL" id="CAG8613023.1"/>
    </source>
</evidence>
<dbReference type="AlphaFoldDB" id="A0A9N9CVW5"/>